<dbReference type="Proteomes" id="UP001634393">
    <property type="component" value="Unassembled WGS sequence"/>
</dbReference>
<dbReference type="EMBL" id="JBJXBP010000007">
    <property type="protein sequence ID" value="KAL3821108.1"/>
    <property type="molecule type" value="Genomic_DNA"/>
</dbReference>
<keyword evidence="2" id="KW-1185">Reference proteome</keyword>
<name>A0ABD3S9B1_9LAMI</name>
<evidence type="ECO:0000313" key="2">
    <source>
        <dbReference type="Proteomes" id="UP001634393"/>
    </source>
</evidence>
<gene>
    <name evidence="1" type="ORF">ACJIZ3_007013</name>
</gene>
<comment type="caution">
    <text evidence="1">The sequence shown here is derived from an EMBL/GenBank/DDBJ whole genome shotgun (WGS) entry which is preliminary data.</text>
</comment>
<proteinExistence type="predicted"/>
<dbReference type="AlphaFoldDB" id="A0ABD3S9B1"/>
<sequence>MLRAKSNQNGRETLQVGAQHLQDQKTFQGRSSFQLQKGCTQNCFPCNQPNFQDTSPICFAASGEETMTVLTSPSCRCINDDPYFNAKSLKVRWGGL</sequence>
<reference evidence="1 2" key="1">
    <citation type="submission" date="2024-12" db="EMBL/GenBank/DDBJ databases">
        <title>The unique morphological basis and parallel evolutionary history of personate flowers in Penstemon.</title>
        <authorList>
            <person name="Depatie T.H."/>
            <person name="Wessinger C.A."/>
        </authorList>
    </citation>
    <scope>NUCLEOTIDE SEQUENCE [LARGE SCALE GENOMIC DNA]</scope>
    <source>
        <strain evidence="1">WTNN_2</strain>
        <tissue evidence="1">Leaf</tissue>
    </source>
</reference>
<protein>
    <submittedName>
        <fullName evidence="1">Uncharacterized protein</fullName>
    </submittedName>
</protein>
<accession>A0ABD3S9B1</accession>
<evidence type="ECO:0000313" key="1">
    <source>
        <dbReference type="EMBL" id="KAL3821108.1"/>
    </source>
</evidence>
<organism evidence="1 2">
    <name type="scientific">Penstemon smallii</name>
    <dbReference type="NCBI Taxonomy" id="265156"/>
    <lineage>
        <taxon>Eukaryota</taxon>
        <taxon>Viridiplantae</taxon>
        <taxon>Streptophyta</taxon>
        <taxon>Embryophyta</taxon>
        <taxon>Tracheophyta</taxon>
        <taxon>Spermatophyta</taxon>
        <taxon>Magnoliopsida</taxon>
        <taxon>eudicotyledons</taxon>
        <taxon>Gunneridae</taxon>
        <taxon>Pentapetalae</taxon>
        <taxon>asterids</taxon>
        <taxon>lamiids</taxon>
        <taxon>Lamiales</taxon>
        <taxon>Plantaginaceae</taxon>
        <taxon>Cheloneae</taxon>
        <taxon>Penstemon</taxon>
    </lineage>
</organism>